<dbReference type="SUPFAM" id="SSF53756">
    <property type="entry name" value="UDP-Glycosyltransferase/glycogen phosphorylase"/>
    <property type="match status" value="1"/>
</dbReference>
<protein>
    <recommendedName>
        <fullName evidence="4">Glycosyltransferase family 1 protein</fullName>
    </recommendedName>
</protein>
<dbReference type="PANTHER" id="PTHR48045">
    <property type="entry name" value="UDP-GLYCOSYLTRANSFERASE 72B1"/>
    <property type="match status" value="1"/>
</dbReference>
<dbReference type="CDD" id="cd03784">
    <property type="entry name" value="GT1_Gtf-like"/>
    <property type="match status" value="1"/>
</dbReference>
<comment type="caution">
    <text evidence="2">The sequence shown here is derived from an EMBL/GenBank/DDBJ whole genome shotgun (WGS) entry which is preliminary data.</text>
</comment>
<dbReference type="InParanoid" id="A0A409WB14"/>
<keyword evidence="1" id="KW-0808">Transferase</keyword>
<sequence length="522" mass="57054">MPAKHYVAWGHVKSFCTLGARLVKEDDSTIVTMILDARILDKACEEISIELEGKDLPGVGQRIRVLAAGQNDSLDFLEMMKSLAESYAPAYKALAEGKPVTCAATGTVFDSVIPPSAVILDFFVYPQLQSTRVVTGTSVPVFAWMTGHASSMIRIFGPEELGGSGDWRAKIEAEAALLGVTPESIGRRMAKSSTSQAFLLCTTTNGTHKRHVFREISCVCYVTTTRGDQLPFKIPASNARRGCVNLLKECDGVLITTAYAFEPVALEAMKSSWFASWNKPTYVIGPVLPTGFGETITQTPKGANEVEEFLTKALKQHGEKSVLFISFGTFFYPTDLGYLEQLLEALIEKEFPFIFCYASPFATMTQELLDKAASSGLGLITKWAPQQYILSHPATGWFVTHCGHNSAMESLACGIPLIAWPFEADQPGAAAHLTENLEVAFELIEVRTGEHGLRPLLRNGRAAKGTREAVGVEIREIIDAARGPRGEQLRKNAQEMQVKFSGAWKENGPSRKELLKFIADCA</sequence>
<dbReference type="AlphaFoldDB" id="A0A409WB14"/>
<dbReference type="EMBL" id="NHYE01005237">
    <property type="protein sequence ID" value="PPQ75679.1"/>
    <property type="molecule type" value="Genomic_DNA"/>
</dbReference>
<dbReference type="OrthoDB" id="5835829at2759"/>
<accession>A0A409WB14</accession>
<dbReference type="Proteomes" id="UP000284706">
    <property type="component" value="Unassembled WGS sequence"/>
</dbReference>
<reference evidence="2 3" key="1">
    <citation type="journal article" date="2018" name="Evol. Lett.">
        <title>Horizontal gene cluster transfer increased hallucinogenic mushroom diversity.</title>
        <authorList>
            <person name="Reynolds H.T."/>
            <person name="Vijayakumar V."/>
            <person name="Gluck-Thaler E."/>
            <person name="Korotkin H.B."/>
            <person name="Matheny P.B."/>
            <person name="Slot J.C."/>
        </authorList>
    </citation>
    <scope>NUCLEOTIDE SEQUENCE [LARGE SCALE GENOMIC DNA]</scope>
    <source>
        <strain evidence="2 3">SRW20</strain>
    </source>
</reference>
<name>A0A409WB14_9AGAR</name>
<evidence type="ECO:0000313" key="2">
    <source>
        <dbReference type="EMBL" id="PPQ75679.1"/>
    </source>
</evidence>
<dbReference type="Gene3D" id="3.40.50.2000">
    <property type="entry name" value="Glycogen Phosphorylase B"/>
    <property type="match status" value="2"/>
</dbReference>
<dbReference type="PANTHER" id="PTHR48045:SF31">
    <property type="entry name" value="UDP-GLYCOSYLTRANSFERASE 76B1-LIKE"/>
    <property type="match status" value="1"/>
</dbReference>
<dbReference type="GO" id="GO:0008194">
    <property type="term" value="F:UDP-glycosyltransferase activity"/>
    <property type="evidence" value="ECO:0007669"/>
    <property type="project" value="InterPro"/>
</dbReference>
<evidence type="ECO:0000256" key="1">
    <source>
        <dbReference type="ARBA" id="ARBA00022679"/>
    </source>
</evidence>
<dbReference type="InterPro" id="IPR002213">
    <property type="entry name" value="UDP_glucos_trans"/>
</dbReference>
<evidence type="ECO:0000313" key="3">
    <source>
        <dbReference type="Proteomes" id="UP000284706"/>
    </source>
</evidence>
<keyword evidence="3" id="KW-1185">Reference proteome</keyword>
<gene>
    <name evidence="2" type="ORF">CVT26_001857</name>
</gene>
<dbReference type="Pfam" id="PF00201">
    <property type="entry name" value="UDPGT"/>
    <property type="match status" value="1"/>
</dbReference>
<evidence type="ECO:0008006" key="4">
    <source>
        <dbReference type="Google" id="ProtNLM"/>
    </source>
</evidence>
<organism evidence="2 3">
    <name type="scientific">Gymnopilus dilepis</name>
    <dbReference type="NCBI Taxonomy" id="231916"/>
    <lineage>
        <taxon>Eukaryota</taxon>
        <taxon>Fungi</taxon>
        <taxon>Dikarya</taxon>
        <taxon>Basidiomycota</taxon>
        <taxon>Agaricomycotina</taxon>
        <taxon>Agaricomycetes</taxon>
        <taxon>Agaricomycetidae</taxon>
        <taxon>Agaricales</taxon>
        <taxon>Agaricineae</taxon>
        <taxon>Hymenogastraceae</taxon>
        <taxon>Gymnopilus</taxon>
    </lineage>
</organism>
<proteinExistence type="predicted"/>